<evidence type="ECO:0000313" key="3">
    <source>
        <dbReference type="Proteomes" id="UP000007842"/>
    </source>
</evidence>
<evidence type="ECO:0000256" key="1">
    <source>
        <dbReference type="SAM" id="SignalP"/>
    </source>
</evidence>
<reference evidence="3" key="1">
    <citation type="submission" date="2011-12" db="EMBL/GenBank/DDBJ databases">
        <title>Complete genome sequence of Streptomyces cattleya strain DSM 46488.</title>
        <authorList>
            <person name="Ou H.-Y."/>
            <person name="Li P."/>
            <person name="Zhao C."/>
            <person name="O'Hagan D."/>
            <person name="Deng Z."/>
        </authorList>
    </citation>
    <scope>NUCLEOTIDE SEQUENCE [LARGE SCALE GENOMIC DNA]</scope>
    <source>
        <strain evidence="3">ATCC 35852 / DSM 46488 / JCM 4925 / NBRC 14057 / NRRL 8057</strain>
    </source>
</reference>
<keyword evidence="3" id="KW-1185">Reference proteome</keyword>
<protein>
    <recommendedName>
        <fullName evidence="4">Secreted protein</fullName>
    </recommendedName>
</protein>
<evidence type="ECO:0008006" key="4">
    <source>
        <dbReference type="Google" id="ProtNLM"/>
    </source>
</evidence>
<organism evidence="2 3">
    <name type="scientific">Streptantibioticus cattleyicolor (strain ATCC 35852 / DSM 46488 / JCM 4925 / NBRC 14057 / NRRL 8057)</name>
    <name type="common">Streptomyces cattleya</name>
    <dbReference type="NCBI Taxonomy" id="1003195"/>
    <lineage>
        <taxon>Bacteria</taxon>
        <taxon>Bacillati</taxon>
        <taxon>Actinomycetota</taxon>
        <taxon>Actinomycetes</taxon>
        <taxon>Kitasatosporales</taxon>
        <taxon>Streptomycetaceae</taxon>
        <taxon>Streptantibioticus</taxon>
    </lineage>
</organism>
<accession>F8JVW5</accession>
<keyword evidence="1" id="KW-0732">Signal</keyword>
<dbReference type="STRING" id="1003195.SCATT_00590"/>
<dbReference type="eggNOG" id="ENOG5031SFV">
    <property type="taxonomic scope" value="Bacteria"/>
</dbReference>
<sequence>MSGHNTSRARIRKAAASMVAAGVVALGGPTVAAAPASAADHHPKPAPKGPVTAVHGGRLLHPLHVSGCDSFRRSGDGVRWTANCRVDSGRSGSWTHCSDGTDIYGPLVGPGYWIFGGDCSGHGVETNWGVYDG</sequence>
<feature type="chain" id="PRO_5038805305" description="Secreted protein" evidence="1">
    <location>
        <begin position="33"/>
        <end position="133"/>
    </location>
</feature>
<feature type="signal peptide" evidence="1">
    <location>
        <begin position="1"/>
        <end position="32"/>
    </location>
</feature>
<proteinExistence type="predicted"/>
<dbReference type="EMBL" id="CP003219">
    <property type="protein sequence ID" value="AEW92430.1"/>
    <property type="molecule type" value="Genomic_DNA"/>
</dbReference>
<dbReference type="OrthoDB" id="3482644at2"/>
<dbReference type="KEGG" id="scy:SCATT_00590"/>
<dbReference type="RefSeq" id="WP_014140834.1">
    <property type="nucleotide sequence ID" value="NC_016111.1"/>
</dbReference>
<evidence type="ECO:0000313" key="2">
    <source>
        <dbReference type="EMBL" id="AEW92430.1"/>
    </source>
</evidence>
<dbReference type="KEGG" id="sct:SCAT_0057"/>
<dbReference type="AlphaFoldDB" id="F8JVW5"/>
<name>F8JVW5_STREN</name>
<accession>G8WYN9</accession>
<gene>
    <name evidence="2" type="ordered locus">SCATT_00590</name>
</gene>
<dbReference type="Proteomes" id="UP000007842">
    <property type="component" value="Chromosome"/>
</dbReference>
<dbReference type="HOGENOM" id="CLU_2115872_0_0_11"/>
<dbReference type="PATRIC" id="fig|1003195.11.peg.1713"/>